<comment type="caution">
    <text evidence="2">The sequence shown here is derived from an EMBL/GenBank/DDBJ whole genome shotgun (WGS) entry which is preliminary data.</text>
</comment>
<sequence length="376" mass="43162">MKFHSVVIDANFLMRDYPLRGNALQKMIKTKSFYALEICIPEVVRDECIGNYAKDMEVASKELIGLSDKLDRLGLQGVLSKNTVAKKLDSSRQKYTRRLDDFIAVNGVKLLPYPAVRHKDVVERMYQQKKPFTDVGVREKGYKDFLIVASIEEYLKRGVQDNVLLLTENVADFACAKALSKKENPLLPLDDQYGLSNVYVARSATVLFSALSSNIGQSCSSEVISTFNEKLVRAVRVRLSDVDAELLLDMFGAFLDVNIEQDTIRCEVIESQIQIDDEVDIMEAKGIIKVSFRCTFSVDNFDVQFKIVDDQFVFMKQVKDRVFQERLPWRGEWSENFSNVEFSKEFLFEYIDIDYVENNEGVTRELDILYLSVSRL</sequence>
<accession>A0A6L5C0D6</accession>
<evidence type="ECO:0000313" key="2">
    <source>
        <dbReference type="EMBL" id="KAF2393695.1"/>
    </source>
</evidence>
<proteinExistence type="predicted"/>
<reference evidence="2 3" key="1">
    <citation type="submission" date="2019-12" db="EMBL/GenBank/DDBJ databases">
        <title>Endophytic bacteria associated with Panax ginseng seedlings.</title>
        <authorList>
            <person name="Park J.M."/>
            <person name="Shin R."/>
            <person name="Jo S.H."/>
        </authorList>
    </citation>
    <scope>NUCLEOTIDE SEQUENCE [LARGE SCALE GENOMIC DNA]</scope>
    <source>
        <strain evidence="2 3">PgKB32</strain>
    </source>
</reference>
<dbReference type="EMBL" id="JAAAXX010000001">
    <property type="protein sequence ID" value="KAF2393695.1"/>
    <property type="molecule type" value="Genomic_DNA"/>
</dbReference>
<dbReference type="Proteomes" id="UP000475265">
    <property type="component" value="Unassembled WGS sequence"/>
</dbReference>
<dbReference type="Pfam" id="PF16289">
    <property type="entry name" value="PIN_12"/>
    <property type="match status" value="1"/>
</dbReference>
<evidence type="ECO:0000313" key="3">
    <source>
        <dbReference type="Proteomes" id="UP000475265"/>
    </source>
</evidence>
<dbReference type="AlphaFoldDB" id="A0A6L5C0D6"/>
<feature type="domain" description="DUF4935" evidence="1">
    <location>
        <begin position="6"/>
        <end position="173"/>
    </location>
</feature>
<name>A0A6L5C0D6_9PSED</name>
<dbReference type="RefSeq" id="WP_163909146.1">
    <property type="nucleotide sequence ID" value="NZ_JAAAXX010000001.1"/>
</dbReference>
<organism evidence="2 3">
    <name type="scientific">Pseudomonas frederiksbergensis</name>
    <dbReference type="NCBI Taxonomy" id="104087"/>
    <lineage>
        <taxon>Bacteria</taxon>
        <taxon>Pseudomonadati</taxon>
        <taxon>Pseudomonadota</taxon>
        <taxon>Gammaproteobacteria</taxon>
        <taxon>Pseudomonadales</taxon>
        <taxon>Pseudomonadaceae</taxon>
        <taxon>Pseudomonas</taxon>
    </lineage>
</organism>
<gene>
    <name evidence="2" type="ORF">FX983_01664</name>
</gene>
<protein>
    <recommendedName>
        <fullName evidence="1">DUF4935 domain-containing protein</fullName>
    </recommendedName>
</protein>
<evidence type="ECO:0000259" key="1">
    <source>
        <dbReference type="Pfam" id="PF16289"/>
    </source>
</evidence>
<dbReference type="InterPro" id="IPR032557">
    <property type="entry name" value="DUF4935"/>
</dbReference>